<organism evidence="19 20">
    <name type="scientific">Kazachstania africana (strain ATCC 22294 / BCRC 22015 / CBS 2517 / CECT 1963 / NBRC 1671 / NRRL Y-8276)</name>
    <name type="common">Yeast</name>
    <name type="synonym">Kluyveromyces africanus</name>
    <dbReference type="NCBI Taxonomy" id="1071382"/>
    <lineage>
        <taxon>Eukaryota</taxon>
        <taxon>Fungi</taxon>
        <taxon>Dikarya</taxon>
        <taxon>Ascomycota</taxon>
        <taxon>Saccharomycotina</taxon>
        <taxon>Saccharomycetes</taxon>
        <taxon>Saccharomycetales</taxon>
        <taxon>Saccharomycetaceae</taxon>
        <taxon>Kazachstania</taxon>
    </lineage>
</organism>
<dbReference type="GO" id="GO:0046872">
    <property type="term" value="F:metal ion binding"/>
    <property type="evidence" value="ECO:0007669"/>
    <property type="project" value="UniProtKB-KW"/>
</dbReference>
<dbReference type="Gene3D" id="3.30.70.360">
    <property type="match status" value="1"/>
</dbReference>
<keyword evidence="12 17" id="KW-1133">Transmembrane helix</keyword>
<evidence type="ECO:0000259" key="18">
    <source>
        <dbReference type="Pfam" id="PF07687"/>
    </source>
</evidence>
<dbReference type="InParanoid" id="H2AWM2"/>
<evidence type="ECO:0000256" key="4">
    <source>
        <dbReference type="ARBA" id="ARBA00022499"/>
    </source>
</evidence>
<evidence type="ECO:0000256" key="2">
    <source>
        <dbReference type="ARBA" id="ARBA00004167"/>
    </source>
</evidence>
<dbReference type="FunCoup" id="H2AWM2">
    <property type="interactions" value="59"/>
</dbReference>
<name>H2AWM2_KAZAF</name>
<feature type="transmembrane region" description="Helical" evidence="17">
    <location>
        <begin position="23"/>
        <end position="45"/>
    </location>
</feature>
<feature type="active site" evidence="15">
    <location>
        <position position="166"/>
    </location>
</feature>
<dbReference type="SUPFAM" id="SSF53187">
    <property type="entry name" value="Zn-dependent exopeptidases"/>
    <property type="match status" value="1"/>
</dbReference>
<dbReference type="GO" id="GO:0004181">
    <property type="term" value="F:metallocarboxypeptidase activity"/>
    <property type="evidence" value="ECO:0007669"/>
    <property type="project" value="InterPro"/>
</dbReference>
<dbReference type="PANTHER" id="PTHR45962">
    <property type="entry name" value="N-FATTY-ACYL-AMINO ACID SYNTHASE/HYDROLASE PM20D1"/>
    <property type="match status" value="1"/>
</dbReference>
<dbReference type="KEGG" id="kaf:KAFR_0F01750"/>
<dbReference type="PANTHER" id="PTHR45962:SF1">
    <property type="entry name" value="N-FATTY-ACYL-AMINO ACID SYNTHASE_HYDROLASE PM20D1"/>
    <property type="match status" value="1"/>
</dbReference>
<protein>
    <recommendedName>
        <fullName evidence="18">Peptidase M20 dimerisation domain-containing protein</fullName>
    </recommendedName>
</protein>
<evidence type="ECO:0000313" key="19">
    <source>
        <dbReference type="EMBL" id="CCF58772.1"/>
    </source>
</evidence>
<keyword evidence="13 17" id="KW-0472">Membrane</keyword>
<dbReference type="PROSITE" id="PS00759">
    <property type="entry name" value="ARGE_DAPE_CPG2_2"/>
    <property type="match status" value="1"/>
</dbReference>
<dbReference type="EMBL" id="HE650826">
    <property type="protein sequence ID" value="CCF58772.1"/>
    <property type="molecule type" value="Genomic_DNA"/>
</dbReference>
<keyword evidence="10 16" id="KW-0862">Zinc</keyword>
<comment type="subcellular location">
    <subcellularLocation>
        <location evidence="2">Membrane</location>
        <topology evidence="2">Single-pass membrane protein</topology>
    </subcellularLocation>
</comment>
<dbReference type="MEROPS" id="M20.002"/>
<feature type="binding site" evidence="16">
    <location>
        <position position="164"/>
    </location>
    <ligand>
        <name>Zn(2+)</name>
        <dbReference type="ChEBI" id="CHEBI:29105"/>
        <label>2</label>
    </ligand>
</feature>
<evidence type="ECO:0000256" key="6">
    <source>
        <dbReference type="ARBA" id="ARBA00022670"/>
    </source>
</evidence>
<dbReference type="InterPro" id="IPR002933">
    <property type="entry name" value="Peptidase_M20"/>
</dbReference>
<gene>
    <name evidence="19" type="primary">KAFR0F01750</name>
    <name evidence="19" type="ORF">KAFR_0F01750</name>
</gene>
<dbReference type="InterPro" id="IPR036264">
    <property type="entry name" value="Bact_exopeptidase_dim_dom"/>
</dbReference>
<dbReference type="Pfam" id="PF07687">
    <property type="entry name" value="M20_dimer"/>
    <property type="match status" value="1"/>
</dbReference>
<evidence type="ECO:0000313" key="20">
    <source>
        <dbReference type="Proteomes" id="UP000005220"/>
    </source>
</evidence>
<keyword evidence="14" id="KW-0325">Glycoprotein</keyword>
<keyword evidence="11" id="KW-0832">Ubl conjugation</keyword>
<evidence type="ECO:0000256" key="5">
    <source>
        <dbReference type="ARBA" id="ARBA00022645"/>
    </source>
</evidence>
<dbReference type="PIRSF" id="PIRSF037217">
    <property type="entry name" value="Carboxypeptidase_S"/>
    <property type="match status" value="1"/>
</dbReference>
<evidence type="ECO:0000256" key="10">
    <source>
        <dbReference type="ARBA" id="ARBA00022833"/>
    </source>
</evidence>
<evidence type="ECO:0000256" key="15">
    <source>
        <dbReference type="PIRSR" id="PIRSR037217-1"/>
    </source>
</evidence>
<dbReference type="OrthoDB" id="3064516at2759"/>
<feature type="binding site" evidence="16">
    <location>
        <position position="546"/>
    </location>
    <ligand>
        <name>Zn(2+)</name>
        <dbReference type="ChEBI" id="CHEBI:29105"/>
        <label>1</label>
    </ligand>
</feature>
<feature type="active site" description="Proton acceptor" evidence="15">
    <location>
        <position position="235"/>
    </location>
</feature>
<evidence type="ECO:0000256" key="9">
    <source>
        <dbReference type="ARBA" id="ARBA00022801"/>
    </source>
</evidence>
<dbReference type="GO" id="GO:0000328">
    <property type="term" value="C:fungal-type vacuole lumen"/>
    <property type="evidence" value="ECO:0007669"/>
    <property type="project" value="EnsemblFungi"/>
</dbReference>
<evidence type="ECO:0000256" key="14">
    <source>
        <dbReference type="ARBA" id="ARBA00023180"/>
    </source>
</evidence>
<dbReference type="InterPro" id="IPR001261">
    <property type="entry name" value="ArgE/DapE_CS"/>
</dbReference>
<keyword evidence="8 16" id="KW-0479">Metal-binding</keyword>
<keyword evidence="7 17" id="KW-0812">Transmembrane</keyword>
<comment type="cofactor">
    <cofactor evidence="1">
        <name>Zn(2+)</name>
        <dbReference type="ChEBI" id="CHEBI:29105"/>
    </cofactor>
</comment>
<dbReference type="RefSeq" id="XP_003957907.1">
    <property type="nucleotide sequence ID" value="XM_003957858.1"/>
</dbReference>
<feature type="binding site" evidence="16">
    <location>
        <position position="236"/>
    </location>
    <ligand>
        <name>Zn(2+)</name>
        <dbReference type="ChEBI" id="CHEBI:29105"/>
        <label>1</label>
    </ligand>
</feature>
<accession>H2AWM2</accession>
<dbReference type="FunFam" id="3.40.630.10:FF:000098">
    <property type="entry name" value="Gly-Xaa carboxypeptidase"/>
    <property type="match status" value="1"/>
</dbReference>
<keyword evidence="4" id="KW-1017">Isopeptide bond</keyword>
<dbReference type="InterPro" id="IPR011650">
    <property type="entry name" value="Peptidase_M20_dimer"/>
</dbReference>
<reference evidence="19 20" key="1">
    <citation type="journal article" date="2011" name="Proc. Natl. Acad. Sci. U.S.A.">
        <title>Evolutionary erosion of yeast sex chromosomes by mating-type switching accidents.</title>
        <authorList>
            <person name="Gordon J.L."/>
            <person name="Armisen D."/>
            <person name="Proux-Wera E."/>
            <person name="Oheigeartaigh S.S."/>
            <person name="Byrne K.P."/>
            <person name="Wolfe K.H."/>
        </authorList>
    </citation>
    <scope>NUCLEOTIDE SEQUENCE [LARGE SCALE GENOMIC DNA]</scope>
    <source>
        <strain evidence="20">ATCC 22294 / BCRC 22015 / CBS 2517 / CECT 1963 / NBRC 1671 / NRRL Y-8276</strain>
    </source>
</reference>
<feature type="domain" description="Peptidase M20 dimerisation" evidence="18">
    <location>
        <begin position="284"/>
        <end position="439"/>
    </location>
</feature>
<feature type="binding site" evidence="16">
    <location>
        <position position="264"/>
    </location>
    <ligand>
        <name>Zn(2+)</name>
        <dbReference type="ChEBI" id="CHEBI:29105"/>
        <label>2</label>
    </ligand>
</feature>
<dbReference type="SUPFAM" id="SSF55031">
    <property type="entry name" value="Bacterial exopeptidase dimerisation domain"/>
    <property type="match status" value="1"/>
</dbReference>
<evidence type="ECO:0000256" key="3">
    <source>
        <dbReference type="ARBA" id="ARBA00006247"/>
    </source>
</evidence>
<comment type="similarity">
    <text evidence="3">Belongs to the peptidase M20A family.</text>
</comment>
<feature type="binding site" evidence="16">
    <location>
        <position position="201"/>
    </location>
    <ligand>
        <name>Zn(2+)</name>
        <dbReference type="ChEBI" id="CHEBI:29105"/>
        <label>1</label>
    </ligand>
</feature>
<keyword evidence="5" id="KW-0121">Carboxypeptidase</keyword>
<dbReference type="GO" id="GO:0016020">
    <property type="term" value="C:membrane"/>
    <property type="evidence" value="ECO:0007669"/>
    <property type="project" value="UniProtKB-SubCell"/>
</dbReference>
<dbReference type="CDD" id="cd05674">
    <property type="entry name" value="M20_yscS"/>
    <property type="match status" value="1"/>
</dbReference>
<dbReference type="STRING" id="1071382.H2AWM2"/>
<dbReference type="Gene3D" id="1.10.150.900">
    <property type="match status" value="1"/>
</dbReference>
<dbReference type="GO" id="GO:0051603">
    <property type="term" value="P:proteolysis involved in protein catabolic process"/>
    <property type="evidence" value="ECO:0007669"/>
    <property type="project" value="EnsemblFungi"/>
</dbReference>
<dbReference type="eggNOG" id="KOG2275">
    <property type="taxonomic scope" value="Eukaryota"/>
</dbReference>
<evidence type="ECO:0000256" key="1">
    <source>
        <dbReference type="ARBA" id="ARBA00001947"/>
    </source>
</evidence>
<dbReference type="Gene3D" id="3.40.630.10">
    <property type="entry name" value="Zn peptidases"/>
    <property type="match status" value="1"/>
</dbReference>
<keyword evidence="20" id="KW-1185">Reference proteome</keyword>
<evidence type="ECO:0000256" key="13">
    <source>
        <dbReference type="ARBA" id="ARBA00023136"/>
    </source>
</evidence>
<dbReference type="InterPro" id="IPR017141">
    <property type="entry name" value="Pept_M20_carboxypep"/>
</dbReference>
<dbReference type="HOGENOM" id="CLU_021802_11_0_1"/>
<feature type="binding site" evidence="16">
    <location>
        <position position="201"/>
    </location>
    <ligand>
        <name>Zn(2+)</name>
        <dbReference type="ChEBI" id="CHEBI:29105"/>
        <label>2</label>
    </ligand>
</feature>
<keyword evidence="9" id="KW-0378">Hydrolase</keyword>
<dbReference type="GeneID" id="13884240"/>
<dbReference type="InterPro" id="IPR047177">
    <property type="entry name" value="Pept_M20A"/>
</dbReference>
<sequence>MQVFVDEKFPEGSLKVRRGYKKVFFSIFATVLLGVHLILSQVHFFENDITIPSYKQPRCGKTEAISPSFDVSVQKILNDPDFKLNSIEKLSKAIQIPTEVHDVNPIPSENPSYYNNFFRFHQYLESTFPLVHKHLKKELVNGVGLLYTWEGKNETQKPVILMAHQDTVPVNNDTLSEWEYPPFSGHYDSETDLIWGRGSNDCKNLLIAEFEAIEQLLEDGFQTERTVILSLGFDEESSGLLGAGTLGPFLHERYGDDGILIIVDEGDGIMEIDDGIFVASPINAEKGYVDVEVTIRGHGGHSSVPPDHTNIGIAAELITLLEKNPFEYRFDLDNPLYNLLTCTAEHSKSISQDLKDVILEAPYDKVKKNLLTEFVSKKPDLRDLIRTTQAIDIINGGVKANALPETVSFLVNHRINLHSSIDYTVERDLNYIKQIAKKYDFGIFYDGKFLKNETKNGYFDIKILKPLAPAPVSPNEGPVWDMLAGTIQDLFQNKIFDKQENNTNQLYVTTGLFSGNTDTKHYWALSKNIYRFIGSIVGASTLKTVHSVNEHIEVEGHLSAIAFVYEFIVNVSEYKES</sequence>
<dbReference type="Proteomes" id="UP000005220">
    <property type="component" value="Chromosome 6"/>
</dbReference>
<proteinExistence type="inferred from homology"/>
<keyword evidence="6" id="KW-0645">Protease</keyword>
<dbReference type="AlphaFoldDB" id="H2AWM2"/>
<evidence type="ECO:0000256" key="16">
    <source>
        <dbReference type="PIRSR" id="PIRSR037217-2"/>
    </source>
</evidence>
<dbReference type="Pfam" id="PF01546">
    <property type="entry name" value="Peptidase_M20"/>
    <property type="match status" value="1"/>
</dbReference>
<evidence type="ECO:0000256" key="7">
    <source>
        <dbReference type="ARBA" id="ARBA00022692"/>
    </source>
</evidence>
<evidence type="ECO:0000256" key="17">
    <source>
        <dbReference type="SAM" id="Phobius"/>
    </source>
</evidence>
<evidence type="ECO:0000256" key="12">
    <source>
        <dbReference type="ARBA" id="ARBA00022989"/>
    </source>
</evidence>
<evidence type="ECO:0000256" key="8">
    <source>
        <dbReference type="ARBA" id="ARBA00022723"/>
    </source>
</evidence>
<evidence type="ECO:0000256" key="11">
    <source>
        <dbReference type="ARBA" id="ARBA00022843"/>
    </source>
</evidence>